<evidence type="ECO:0000256" key="1">
    <source>
        <dbReference type="SAM" id="MobiDB-lite"/>
    </source>
</evidence>
<keyword evidence="3" id="KW-1185">Reference proteome</keyword>
<feature type="compositionally biased region" description="Polar residues" evidence="1">
    <location>
        <begin position="112"/>
        <end position="123"/>
    </location>
</feature>
<dbReference type="GeneID" id="81431415"/>
<comment type="caution">
    <text evidence="2">The sequence shown here is derived from an EMBL/GenBank/DDBJ whole genome shotgun (WGS) entry which is preliminary data.</text>
</comment>
<feature type="non-terminal residue" evidence="2">
    <location>
        <position position="149"/>
    </location>
</feature>
<reference evidence="2" key="1">
    <citation type="submission" date="2022-11" db="EMBL/GenBank/DDBJ databases">
        <authorList>
            <person name="Petersen C."/>
        </authorList>
    </citation>
    <scope>NUCLEOTIDE SEQUENCE</scope>
    <source>
        <strain evidence="2">IBT 26290</strain>
    </source>
</reference>
<protein>
    <submittedName>
        <fullName evidence="2">Uncharacterized protein</fullName>
    </submittedName>
</protein>
<name>A0A9W9LE08_9EURO</name>
<evidence type="ECO:0000313" key="2">
    <source>
        <dbReference type="EMBL" id="KAJ5150863.1"/>
    </source>
</evidence>
<evidence type="ECO:0000313" key="3">
    <source>
        <dbReference type="Proteomes" id="UP001149163"/>
    </source>
</evidence>
<feature type="compositionally biased region" description="Polar residues" evidence="1">
    <location>
        <begin position="62"/>
        <end position="74"/>
    </location>
</feature>
<gene>
    <name evidence="2" type="ORF">N7482_010115</name>
</gene>
<proteinExistence type="predicted"/>
<dbReference type="Proteomes" id="UP001149163">
    <property type="component" value="Unassembled WGS sequence"/>
</dbReference>
<organism evidence="2 3">
    <name type="scientific">Penicillium canariense</name>
    <dbReference type="NCBI Taxonomy" id="189055"/>
    <lineage>
        <taxon>Eukaryota</taxon>
        <taxon>Fungi</taxon>
        <taxon>Dikarya</taxon>
        <taxon>Ascomycota</taxon>
        <taxon>Pezizomycotina</taxon>
        <taxon>Eurotiomycetes</taxon>
        <taxon>Eurotiomycetidae</taxon>
        <taxon>Eurotiales</taxon>
        <taxon>Aspergillaceae</taxon>
        <taxon>Penicillium</taxon>
    </lineage>
</organism>
<accession>A0A9W9LE08</accession>
<reference evidence="2" key="2">
    <citation type="journal article" date="2023" name="IMA Fungus">
        <title>Comparative genomic study of the Penicillium genus elucidates a diverse pangenome and 15 lateral gene transfer events.</title>
        <authorList>
            <person name="Petersen C."/>
            <person name="Sorensen T."/>
            <person name="Nielsen M.R."/>
            <person name="Sondergaard T.E."/>
            <person name="Sorensen J.L."/>
            <person name="Fitzpatrick D.A."/>
            <person name="Frisvad J.C."/>
            <person name="Nielsen K.L."/>
        </authorList>
    </citation>
    <scope>NUCLEOTIDE SEQUENCE</scope>
    <source>
        <strain evidence="2">IBT 26290</strain>
    </source>
</reference>
<dbReference type="AlphaFoldDB" id="A0A9W9LE08"/>
<dbReference type="RefSeq" id="XP_056538196.1">
    <property type="nucleotide sequence ID" value="XM_056692239.1"/>
</dbReference>
<feature type="region of interest" description="Disordered" evidence="1">
    <location>
        <begin position="44"/>
        <end position="149"/>
    </location>
</feature>
<feature type="compositionally biased region" description="Polar residues" evidence="1">
    <location>
        <begin position="85"/>
        <end position="98"/>
    </location>
</feature>
<sequence length="149" mass="15948">MGLLLMGEIYGVLLRWHTASTPWSAPSGSISTRCLQTHLRSPITSAQPQPAVNPPCRETRILTRSPSQGQNQTIHPRRTRADSRSYMTARTAGSNNSRPLAAGPGATRPRQRSTGRAQAQTAWARSCSGPALGLFSTIPGRSRSGSSTP</sequence>
<dbReference type="EMBL" id="JAPQKN010000008">
    <property type="protein sequence ID" value="KAJ5150863.1"/>
    <property type="molecule type" value="Genomic_DNA"/>
</dbReference>